<accession>A0ABY8TX30</accession>
<dbReference type="SUPFAM" id="SSF103511">
    <property type="entry name" value="Chlorophyll a-b binding protein"/>
    <property type="match status" value="1"/>
</dbReference>
<evidence type="ECO:0000256" key="8">
    <source>
        <dbReference type="ARBA" id="ARBA00037956"/>
    </source>
</evidence>
<evidence type="ECO:0000256" key="3">
    <source>
        <dbReference type="ARBA" id="ARBA00022528"/>
    </source>
</evidence>
<dbReference type="PANTHER" id="PTHR14154">
    <property type="entry name" value="UPF0041 BRAIN PROTEIN 44-RELATED"/>
    <property type="match status" value="1"/>
</dbReference>
<dbReference type="InterPro" id="IPR022796">
    <property type="entry name" value="Chloroa_b-bind"/>
</dbReference>
<organism evidence="10 11">
    <name type="scientific">Tetradesmus obliquus</name>
    <name type="common">Green alga</name>
    <name type="synonym">Acutodesmus obliquus</name>
    <dbReference type="NCBI Taxonomy" id="3088"/>
    <lineage>
        <taxon>Eukaryota</taxon>
        <taxon>Viridiplantae</taxon>
        <taxon>Chlorophyta</taxon>
        <taxon>core chlorophytes</taxon>
        <taxon>Chlorophyceae</taxon>
        <taxon>CS clade</taxon>
        <taxon>Sphaeropleales</taxon>
        <taxon>Scenedesmaceae</taxon>
        <taxon>Tetradesmus</taxon>
    </lineage>
</organism>
<evidence type="ECO:0000256" key="7">
    <source>
        <dbReference type="ARBA" id="ARBA00023136"/>
    </source>
</evidence>
<comment type="similarity">
    <text evidence="8">Belongs to the ELIP/psbS family.</text>
</comment>
<dbReference type="Proteomes" id="UP001244341">
    <property type="component" value="Chromosome 4b"/>
</dbReference>
<keyword evidence="3" id="KW-0150">Chloroplast</keyword>
<evidence type="ECO:0000313" key="10">
    <source>
        <dbReference type="EMBL" id="WIA13660.1"/>
    </source>
</evidence>
<dbReference type="EMBL" id="CP126211">
    <property type="protein sequence ID" value="WIA13660.1"/>
    <property type="molecule type" value="Genomic_DNA"/>
</dbReference>
<keyword evidence="7" id="KW-0472">Membrane</keyword>
<dbReference type="Pfam" id="PF00504">
    <property type="entry name" value="Chloroa_b-bind"/>
    <property type="match status" value="1"/>
</dbReference>
<comment type="subcellular location">
    <subcellularLocation>
        <location evidence="1">Membrane</location>
        <topology evidence="1">Multi-pass membrane protein</topology>
    </subcellularLocation>
    <subcellularLocation>
        <location evidence="2">Plastid</location>
        <location evidence="2">Chloroplast</location>
    </subcellularLocation>
</comment>
<reference evidence="10 11" key="1">
    <citation type="submission" date="2023-05" db="EMBL/GenBank/DDBJ databases">
        <title>A 100% complete, gapless, phased diploid assembly of the Scenedesmus obliquus UTEX 3031 genome.</title>
        <authorList>
            <person name="Biondi T.C."/>
            <person name="Hanschen E.R."/>
            <person name="Kwon T."/>
            <person name="Eng W."/>
            <person name="Kruse C.P.S."/>
            <person name="Koehler S.I."/>
            <person name="Kunde Y."/>
            <person name="Gleasner C.D."/>
            <person name="You Mak K.T."/>
            <person name="Polle J."/>
            <person name="Hovde B.T."/>
            <person name="Starkenburg S.R."/>
        </authorList>
    </citation>
    <scope>NUCLEOTIDE SEQUENCE [LARGE SCALE GENOMIC DNA]</scope>
    <source>
        <strain evidence="10 11">DOE0152z</strain>
    </source>
</reference>
<feature type="compositionally biased region" description="Polar residues" evidence="9">
    <location>
        <begin position="37"/>
        <end position="50"/>
    </location>
</feature>
<keyword evidence="5" id="KW-0812">Transmembrane</keyword>
<keyword evidence="4" id="KW-0934">Plastid</keyword>
<evidence type="ECO:0000313" key="11">
    <source>
        <dbReference type="Proteomes" id="UP001244341"/>
    </source>
</evidence>
<evidence type="ECO:0000256" key="6">
    <source>
        <dbReference type="ARBA" id="ARBA00022989"/>
    </source>
</evidence>
<evidence type="ECO:0000256" key="4">
    <source>
        <dbReference type="ARBA" id="ARBA00022640"/>
    </source>
</evidence>
<sequence>MRFKEDDSTPNVQTSLKEVQQEIEQLPFAAPRRGSGTRLSPEQQQEIMNSEPFNISPRMAELRADMGKSAANNLSTLSTFDGPAPETINGRLAMLGVVAGLAGEWSTGMGLAQQTADHPVVVFASYVILAVATYTPLIKGYTRKEPFANTILNLNWSPKAENWNGRLAMLGFTGMILVEALSGLNTLQAWGLQPTNFTGFH</sequence>
<evidence type="ECO:0000256" key="2">
    <source>
        <dbReference type="ARBA" id="ARBA00004229"/>
    </source>
</evidence>
<proteinExistence type="inferred from homology"/>
<keyword evidence="11" id="KW-1185">Reference proteome</keyword>
<evidence type="ECO:0000256" key="5">
    <source>
        <dbReference type="ARBA" id="ARBA00022692"/>
    </source>
</evidence>
<name>A0ABY8TX30_TETOB</name>
<protein>
    <submittedName>
        <fullName evidence="10">Uncharacterized protein</fullName>
    </submittedName>
</protein>
<evidence type="ECO:0000256" key="1">
    <source>
        <dbReference type="ARBA" id="ARBA00004141"/>
    </source>
</evidence>
<keyword evidence="6" id="KW-1133">Transmembrane helix</keyword>
<evidence type="ECO:0000256" key="9">
    <source>
        <dbReference type="SAM" id="MobiDB-lite"/>
    </source>
</evidence>
<dbReference type="Gene3D" id="1.10.3460.10">
    <property type="entry name" value="Chlorophyll a/b binding protein domain"/>
    <property type="match status" value="1"/>
</dbReference>
<gene>
    <name evidence="10" type="ORF">OEZ85_007222</name>
</gene>
<feature type="region of interest" description="Disordered" evidence="9">
    <location>
        <begin position="24"/>
        <end position="50"/>
    </location>
</feature>